<gene>
    <name evidence="1" type="ORF">PHMEG_00031752</name>
</gene>
<dbReference type="Proteomes" id="UP000198211">
    <property type="component" value="Unassembled WGS sequence"/>
</dbReference>
<accession>A0A225UY11</accession>
<name>A0A225UY11_9STRA</name>
<proteinExistence type="predicted"/>
<dbReference type="AlphaFoldDB" id="A0A225UY11"/>
<evidence type="ECO:0000313" key="2">
    <source>
        <dbReference type="Proteomes" id="UP000198211"/>
    </source>
</evidence>
<evidence type="ECO:0000313" key="1">
    <source>
        <dbReference type="EMBL" id="OWY97667.1"/>
    </source>
</evidence>
<dbReference type="EMBL" id="NBNE01010200">
    <property type="protein sequence ID" value="OWY97667.1"/>
    <property type="molecule type" value="Genomic_DNA"/>
</dbReference>
<protein>
    <submittedName>
        <fullName evidence="1">Uncharacterized protein</fullName>
    </submittedName>
</protein>
<comment type="caution">
    <text evidence="1">The sequence shown here is derived from an EMBL/GenBank/DDBJ whole genome shotgun (WGS) entry which is preliminary data.</text>
</comment>
<feature type="non-terminal residue" evidence="1">
    <location>
        <position position="1"/>
    </location>
</feature>
<reference evidence="2" key="1">
    <citation type="submission" date="2017-03" db="EMBL/GenBank/DDBJ databases">
        <title>Phytopthora megakarya and P. palmivora, two closely related causual agents of cacao black pod achieved similar genome size and gene model numbers by different mechanisms.</title>
        <authorList>
            <person name="Ali S."/>
            <person name="Shao J."/>
            <person name="Larry D.J."/>
            <person name="Kronmiller B."/>
            <person name="Shen D."/>
            <person name="Strem M.D."/>
            <person name="Melnick R.L."/>
            <person name="Guiltinan M.J."/>
            <person name="Tyler B.M."/>
            <person name="Meinhardt L.W."/>
            <person name="Bailey B.A."/>
        </authorList>
    </citation>
    <scope>NUCLEOTIDE SEQUENCE [LARGE SCALE GENOMIC DNA]</scope>
    <source>
        <strain evidence="2">zdho120</strain>
    </source>
</reference>
<sequence length="117" mass="13831">RVKAGFEKGKSIWLYIPKAFRIEEIWDDFRLRRKVKATDYSVNPWVHISRLKPRVVLTKRTTIEVDVENDDGFEAALLPEDSWQPGRSNDVAEMELIQDVQWVKRTSIAIRSREYLI</sequence>
<keyword evidence="2" id="KW-1185">Reference proteome</keyword>
<organism evidence="1 2">
    <name type="scientific">Phytophthora megakarya</name>
    <dbReference type="NCBI Taxonomy" id="4795"/>
    <lineage>
        <taxon>Eukaryota</taxon>
        <taxon>Sar</taxon>
        <taxon>Stramenopiles</taxon>
        <taxon>Oomycota</taxon>
        <taxon>Peronosporomycetes</taxon>
        <taxon>Peronosporales</taxon>
        <taxon>Peronosporaceae</taxon>
        <taxon>Phytophthora</taxon>
    </lineage>
</organism>